<evidence type="ECO:0000313" key="2">
    <source>
        <dbReference type="WBParaSite" id="PgE008_g003_t01"/>
    </source>
</evidence>
<organism evidence="1 2">
    <name type="scientific">Parascaris univalens</name>
    <name type="common">Nematode worm</name>
    <dbReference type="NCBI Taxonomy" id="6257"/>
    <lineage>
        <taxon>Eukaryota</taxon>
        <taxon>Metazoa</taxon>
        <taxon>Ecdysozoa</taxon>
        <taxon>Nematoda</taxon>
        <taxon>Chromadorea</taxon>
        <taxon>Rhabditida</taxon>
        <taxon>Spirurina</taxon>
        <taxon>Ascaridomorpha</taxon>
        <taxon>Ascaridoidea</taxon>
        <taxon>Ascarididae</taxon>
        <taxon>Parascaris</taxon>
    </lineage>
</organism>
<keyword evidence="1" id="KW-1185">Reference proteome</keyword>
<reference evidence="2" key="1">
    <citation type="submission" date="2022-11" db="UniProtKB">
        <authorList>
            <consortium name="WormBaseParasite"/>
        </authorList>
    </citation>
    <scope>IDENTIFICATION</scope>
</reference>
<proteinExistence type="predicted"/>
<name>A0A915A1W6_PARUN</name>
<dbReference type="AlphaFoldDB" id="A0A915A1W6"/>
<evidence type="ECO:0000313" key="1">
    <source>
        <dbReference type="Proteomes" id="UP000887569"/>
    </source>
</evidence>
<accession>A0A915A1W6</accession>
<sequence length="78" mass="8979">MRLQLSRLWHKNFSTFTSKLISKPVFSRIYEEAKDSATVTGRNKYECGNANIRRHSASLSKSSNRCHKCVAHHAIIIF</sequence>
<dbReference type="WBParaSite" id="PgE008_g003_t01">
    <property type="protein sequence ID" value="PgE008_g003_t01"/>
    <property type="gene ID" value="PgE008_g003"/>
</dbReference>
<dbReference type="Proteomes" id="UP000887569">
    <property type="component" value="Unplaced"/>
</dbReference>
<protein>
    <submittedName>
        <fullName evidence="2">Uncharacterized protein</fullName>
    </submittedName>
</protein>